<reference evidence="2 3" key="1">
    <citation type="submission" date="2019-03" db="EMBL/GenBank/DDBJ databases">
        <title>Genomic Encyclopedia of Type Strains, Phase IV (KMG-IV): sequencing the most valuable type-strain genomes for metagenomic binning, comparative biology and taxonomic classification.</title>
        <authorList>
            <person name="Goeker M."/>
        </authorList>
    </citation>
    <scope>NUCLEOTIDE SEQUENCE [LARGE SCALE GENOMIC DNA]</scope>
    <source>
        <strain evidence="2 3">DSM 11170</strain>
    </source>
</reference>
<dbReference type="OrthoDB" id="9808460at2"/>
<name>A0A4R2RHW9_9FIRM</name>
<feature type="transmembrane region" description="Helical" evidence="1">
    <location>
        <begin position="133"/>
        <end position="156"/>
    </location>
</feature>
<feature type="transmembrane region" description="Helical" evidence="1">
    <location>
        <begin position="88"/>
        <end position="112"/>
    </location>
</feature>
<sequence>MHDAWLIGTILVMLVGVLGTVLPVLPGIPLIFIAMVGYGYAEGYQQMSLAFLGVNLLIVLISLALDYAGTAWGARRFGATSSGATAAAVGGLVGVLVLGPFGLVLGPFLGAIGGEVLQGRKLEDALEAGIGTMLGLAGASAIRFILSLAMVAFFVWRIW</sequence>
<dbReference type="AlphaFoldDB" id="A0A4R2RHW9"/>
<evidence type="ECO:0008006" key="4">
    <source>
        <dbReference type="Google" id="ProtNLM"/>
    </source>
</evidence>
<gene>
    <name evidence="2" type="ORF">EDD73_12412</name>
</gene>
<dbReference type="Pfam" id="PF04306">
    <property type="entry name" value="DUF456"/>
    <property type="match status" value="1"/>
</dbReference>
<protein>
    <recommendedName>
        <fullName evidence="4">DUF456 family protein</fullName>
    </recommendedName>
</protein>
<keyword evidence="1" id="KW-0812">Transmembrane</keyword>
<organism evidence="2 3">
    <name type="scientific">Heliophilum fasciatum</name>
    <dbReference type="NCBI Taxonomy" id="35700"/>
    <lineage>
        <taxon>Bacteria</taxon>
        <taxon>Bacillati</taxon>
        <taxon>Bacillota</taxon>
        <taxon>Clostridia</taxon>
        <taxon>Eubacteriales</taxon>
        <taxon>Heliobacteriaceae</taxon>
        <taxon>Heliophilum</taxon>
    </lineage>
</organism>
<dbReference type="EMBL" id="SLXT01000024">
    <property type="protein sequence ID" value="TCP62039.1"/>
    <property type="molecule type" value="Genomic_DNA"/>
</dbReference>
<dbReference type="InterPro" id="IPR007403">
    <property type="entry name" value="DUF456"/>
</dbReference>
<comment type="caution">
    <text evidence="2">The sequence shown here is derived from an EMBL/GenBank/DDBJ whole genome shotgun (WGS) entry which is preliminary data.</text>
</comment>
<dbReference type="RefSeq" id="WP_131920087.1">
    <property type="nucleotide sequence ID" value="NZ_JAOQNU010000024.1"/>
</dbReference>
<keyword evidence="3" id="KW-1185">Reference proteome</keyword>
<proteinExistence type="predicted"/>
<dbReference type="PANTHER" id="PTHR39165:SF1">
    <property type="entry name" value="DUF456 DOMAIN-CONTAINING PROTEIN"/>
    <property type="match status" value="1"/>
</dbReference>
<dbReference type="Proteomes" id="UP000294813">
    <property type="component" value="Unassembled WGS sequence"/>
</dbReference>
<keyword evidence="1" id="KW-1133">Transmembrane helix</keyword>
<accession>A0A4R2RHW9</accession>
<feature type="transmembrane region" description="Helical" evidence="1">
    <location>
        <begin position="6"/>
        <end position="37"/>
    </location>
</feature>
<feature type="transmembrane region" description="Helical" evidence="1">
    <location>
        <begin position="49"/>
        <end position="68"/>
    </location>
</feature>
<evidence type="ECO:0000256" key="1">
    <source>
        <dbReference type="SAM" id="Phobius"/>
    </source>
</evidence>
<evidence type="ECO:0000313" key="3">
    <source>
        <dbReference type="Proteomes" id="UP000294813"/>
    </source>
</evidence>
<dbReference type="PANTHER" id="PTHR39165">
    <property type="entry name" value="IG HYPOTHETICAL 17883"/>
    <property type="match status" value="1"/>
</dbReference>
<keyword evidence="1" id="KW-0472">Membrane</keyword>
<evidence type="ECO:0000313" key="2">
    <source>
        <dbReference type="EMBL" id="TCP62039.1"/>
    </source>
</evidence>